<comment type="caution">
    <text evidence="11">The sequence shown here is derived from an EMBL/GenBank/DDBJ whole genome shotgun (WGS) entry which is preliminary data.</text>
</comment>
<evidence type="ECO:0000313" key="12">
    <source>
        <dbReference type="Proteomes" id="UP000887013"/>
    </source>
</evidence>
<keyword evidence="6 9" id="KW-0472">Membrane</keyword>
<evidence type="ECO:0000256" key="3">
    <source>
        <dbReference type="ARBA" id="ARBA00022692"/>
    </source>
</evidence>
<dbReference type="Proteomes" id="UP000887013">
    <property type="component" value="Unassembled WGS sequence"/>
</dbReference>
<name>A0A8X6TFH8_NEPPI</name>
<dbReference type="PRINTS" id="PR01333">
    <property type="entry name" value="2POREKCHANEL"/>
</dbReference>
<dbReference type="Gene3D" id="1.10.287.70">
    <property type="match status" value="1"/>
</dbReference>
<feature type="transmembrane region" description="Helical" evidence="9">
    <location>
        <begin position="46"/>
        <end position="64"/>
    </location>
</feature>
<dbReference type="GO" id="GO:0005886">
    <property type="term" value="C:plasma membrane"/>
    <property type="evidence" value="ECO:0007669"/>
    <property type="project" value="TreeGrafter"/>
</dbReference>
<keyword evidence="12" id="KW-1185">Reference proteome</keyword>
<evidence type="ECO:0000256" key="8">
    <source>
        <dbReference type="RuleBase" id="RU003857"/>
    </source>
</evidence>
<evidence type="ECO:0000256" key="6">
    <source>
        <dbReference type="ARBA" id="ARBA00023136"/>
    </source>
</evidence>
<dbReference type="PANTHER" id="PTHR11003:SF330">
    <property type="entry name" value="POTASSIUM CHANNEL DOMAIN-CONTAINING PROTEIN"/>
    <property type="match status" value="1"/>
</dbReference>
<organism evidence="11 12">
    <name type="scientific">Nephila pilipes</name>
    <name type="common">Giant wood spider</name>
    <name type="synonym">Nephila maculata</name>
    <dbReference type="NCBI Taxonomy" id="299642"/>
    <lineage>
        <taxon>Eukaryota</taxon>
        <taxon>Metazoa</taxon>
        <taxon>Ecdysozoa</taxon>
        <taxon>Arthropoda</taxon>
        <taxon>Chelicerata</taxon>
        <taxon>Arachnida</taxon>
        <taxon>Araneae</taxon>
        <taxon>Araneomorphae</taxon>
        <taxon>Entelegynae</taxon>
        <taxon>Araneoidea</taxon>
        <taxon>Nephilidae</taxon>
        <taxon>Nephila</taxon>
    </lineage>
</organism>
<dbReference type="GO" id="GO:0015271">
    <property type="term" value="F:outward rectifier potassium channel activity"/>
    <property type="evidence" value="ECO:0007669"/>
    <property type="project" value="TreeGrafter"/>
</dbReference>
<keyword evidence="4 9" id="KW-1133">Transmembrane helix</keyword>
<keyword evidence="3 8" id="KW-0812">Transmembrane</keyword>
<accession>A0A8X6TFH8</accession>
<evidence type="ECO:0000256" key="9">
    <source>
        <dbReference type="SAM" id="Phobius"/>
    </source>
</evidence>
<feature type="transmembrane region" description="Helical" evidence="9">
    <location>
        <begin position="149"/>
        <end position="172"/>
    </location>
</feature>
<evidence type="ECO:0000256" key="5">
    <source>
        <dbReference type="ARBA" id="ARBA00023065"/>
    </source>
</evidence>
<dbReference type="SUPFAM" id="SSF81324">
    <property type="entry name" value="Voltage-gated potassium channels"/>
    <property type="match status" value="2"/>
</dbReference>
<evidence type="ECO:0000256" key="2">
    <source>
        <dbReference type="ARBA" id="ARBA00022448"/>
    </source>
</evidence>
<dbReference type="EMBL" id="BMAW01103811">
    <property type="protein sequence ID" value="GFT11039.1"/>
    <property type="molecule type" value="Genomic_DNA"/>
</dbReference>
<dbReference type="GO" id="GO:0022841">
    <property type="term" value="F:potassium ion leak channel activity"/>
    <property type="evidence" value="ECO:0007669"/>
    <property type="project" value="TreeGrafter"/>
</dbReference>
<comment type="subcellular location">
    <subcellularLocation>
        <location evidence="1">Membrane</location>
        <topology evidence="1">Multi-pass membrane protein</topology>
    </subcellularLocation>
</comment>
<feature type="transmembrane region" description="Helical" evidence="9">
    <location>
        <begin position="112"/>
        <end position="137"/>
    </location>
</feature>
<evidence type="ECO:0000256" key="1">
    <source>
        <dbReference type="ARBA" id="ARBA00004141"/>
    </source>
</evidence>
<dbReference type="InterPro" id="IPR013099">
    <property type="entry name" value="K_chnl_dom"/>
</dbReference>
<gene>
    <name evidence="11" type="primary">Kcnk10</name>
    <name evidence="11" type="ORF">NPIL_92891</name>
</gene>
<dbReference type="PANTHER" id="PTHR11003">
    <property type="entry name" value="POTASSIUM CHANNEL, SUBFAMILY K"/>
    <property type="match status" value="1"/>
</dbReference>
<reference evidence="11" key="1">
    <citation type="submission" date="2020-08" db="EMBL/GenBank/DDBJ databases">
        <title>Multicomponent nature underlies the extraordinary mechanical properties of spider dragline silk.</title>
        <authorList>
            <person name="Kono N."/>
            <person name="Nakamura H."/>
            <person name="Mori M."/>
            <person name="Yoshida Y."/>
            <person name="Ohtoshi R."/>
            <person name="Malay A.D."/>
            <person name="Moran D.A.P."/>
            <person name="Tomita M."/>
            <person name="Numata K."/>
            <person name="Arakawa K."/>
        </authorList>
    </citation>
    <scope>NUCLEOTIDE SEQUENCE</scope>
</reference>
<dbReference type="Pfam" id="PF07885">
    <property type="entry name" value="Ion_trans_2"/>
    <property type="match status" value="2"/>
</dbReference>
<sequence length="174" mass="20161">MDSGKIEAVEILRKENFEDDDIFFTFDAKKYHDKEVTWGKIYGERFLFSIVLLATIGYGNVRLITPSGQLLFLVYGLIGIPLNLTLIRLMASQHRSGLRLFVRKTEEMTNSNILIFMSIVVYFILFATIFFYIPAAYFSGVESWYYHESLYYCFVTLATVGFGDYVSGRFFYGL</sequence>
<feature type="domain" description="Potassium channel" evidence="10">
    <location>
        <begin position="119"/>
        <end position="167"/>
    </location>
</feature>
<dbReference type="GO" id="GO:0030322">
    <property type="term" value="P:stabilization of membrane potential"/>
    <property type="evidence" value="ECO:0007669"/>
    <property type="project" value="TreeGrafter"/>
</dbReference>
<evidence type="ECO:0000259" key="10">
    <source>
        <dbReference type="Pfam" id="PF07885"/>
    </source>
</evidence>
<dbReference type="InterPro" id="IPR003280">
    <property type="entry name" value="2pore_dom_K_chnl"/>
</dbReference>
<keyword evidence="2 8" id="KW-0813">Transport</keyword>
<comment type="similarity">
    <text evidence="8">Belongs to the two pore domain potassium channel (TC 1.A.1.8) family.</text>
</comment>
<feature type="transmembrane region" description="Helical" evidence="9">
    <location>
        <begin position="70"/>
        <end position="91"/>
    </location>
</feature>
<keyword evidence="7 8" id="KW-0407">Ion channel</keyword>
<proteinExistence type="inferred from homology"/>
<dbReference type="OrthoDB" id="297496at2759"/>
<evidence type="ECO:0000256" key="4">
    <source>
        <dbReference type="ARBA" id="ARBA00022989"/>
    </source>
</evidence>
<evidence type="ECO:0000256" key="7">
    <source>
        <dbReference type="ARBA" id="ARBA00023303"/>
    </source>
</evidence>
<evidence type="ECO:0000313" key="11">
    <source>
        <dbReference type="EMBL" id="GFT11039.1"/>
    </source>
</evidence>
<protein>
    <submittedName>
        <fullName evidence="11">Potassium channel subfamily K member 10</fullName>
    </submittedName>
</protein>
<keyword evidence="5 8" id="KW-0406">Ion transport</keyword>
<dbReference type="AlphaFoldDB" id="A0A8X6TFH8"/>
<feature type="domain" description="Potassium channel" evidence="10">
    <location>
        <begin position="30"/>
        <end position="92"/>
    </location>
</feature>